<feature type="compositionally biased region" description="Low complexity" evidence="1">
    <location>
        <begin position="335"/>
        <end position="347"/>
    </location>
</feature>
<dbReference type="PANTHER" id="PTHR36319">
    <property type="entry name" value="PROTEIN GIGANTEA"/>
    <property type="match status" value="1"/>
</dbReference>
<evidence type="ECO:0000313" key="3">
    <source>
        <dbReference type="Proteomes" id="UP001489004"/>
    </source>
</evidence>
<dbReference type="GO" id="GO:0005634">
    <property type="term" value="C:nucleus"/>
    <property type="evidence" value="ECO:0007669"/>
    <property type="project" value="TreeGrafter"/>
</dbReference>
<keyword evidence="3" id="KW-1185">Reference proteome</keyword>
<feature type="region of interest" description="Disordered" evidence="1">
    <location>
        <begin position="315"/>
        <end position="350"/>
    </location>
</feature>
<dbReference type="GO" id="GO:0006950">
    <property type="term" value="P:response to stress"/>
    <property type="evidence" value="ECO:0007669"/>
    <property type="project" value="TreeGrafter"/>
</dbReference>
<evidence type="ECO:0000313" key="2">
    <source>
        <dbReference type="EMBL" id="KAK9810342.1"/>
    </source>
</evidence>
<feature type="region of interest" description="Disordered" evidence="1">
    <location>
        <begin position="1"/>
        <end position="33"/>
    </location>
</feature>
<proteinExistence type="predicted"/>
<name>A0AAW1PQR9_9CHLO</name>
<reference evidence="2 3" key="1">
    <citation type="journal article" date="2024" name="Nat. Commun.">
        <title>Phylogenomics reveals the evolutionary origins of lichenization in chlorophyte algae.</title>
        <authorList>
            <person name="Puginier C."/>
            <person name="Libourel C."/>
            <person name="Otte J."/>
            <person name="Skaloud P."/>
            <person name="Haon M."/>
            <person name="Grisel S."/>
            <person name="Petersen M."/>
            <person name="Berrin J.G."/>
            <person name="Delaux P.M."/>
            <person name="Dal Grande F."/>
            <person name="Keller J."/>
        </authorList>
    </citation>
    <scope>NUCLEOTIDE SEQUENCE [LARGE SCALE GENOMIC DNA]</scope>
    <source>
        <strain evidence="2 3">SAG 2043</strain>
    </source>
</reference>
<gene>
    <name evidence="2" type="ORF">WJX72_009089</name>
</gene>
<comment type="caution">
    <text evidence="2">The sequence shown here is derived from an EMBL/GenBank/DDBJ whole genome shotgun (WGS) entry which is preliminary data.</text>
</comment>
<sequence length="509" mass="54175">MPRLKLKVGGVAVDRAPPENQISSQPSPKPTFSDFDIFREQPEQRLQKRRRTCPLGAVSALALQGLLRSSLVKPPPKKPTEKQRQVQSYVRVFAAGSANGQLAALVQQVVEGHYAVHHTKKTLLDEVLAALAVQSPSSAAAVVSPILSLLNSKVLTYGKRTAPFYALTAAFTPAGKDGPWNHRLEACAVLVEQLAGALGTLPDPGSDQDADVVRVGLLAWLVDCLRTASSADKAYFMQVLLKLNDGWVPSVLVPGGQDSSSPTPLDSFWLASSFLPWLVDCLTVPSTRTAAFEGLAYVLADTDLLWNTASHAAMVPQPKDEDPMPASASAAQQIARTAGSADDASGSRSRHQQIAAQLAKSLKTLPEQTVQEVFTIWACALQLQGALLACLLAAGEGSAGDKSVQAINTCKQRICQHVRQLPLVASRLAVTSQEHLRQLQGPLQVLEQTLDASAPSHGGRPHLQHAINGMSVKAASAYLDETLRSSNACIQALQAVRSASKGALHEPSP</sequence>
<dbReference type="InterPro" id="IPR026211">
    <property type="entry name" value="GIGANTEA"/>
</dbReference>
<dbReference type="GO" id="GO:0042752">
    <property type="term" value="P:regulation of circadian rhythm"/>
    <property type="evidence" value="ECO:0007669"/>
    <property type="project" value="TreeGrafter"/>
</dbReference>
<protein>
    <submittedName>
        <fullName evidence="2">Uncharacterized protein</fullName>
    </submittedName>
</protein>
<dbReference type="EMBL" id="JALJOR010000010">
    <property type="protein sequence ID" value="KAK9810342.1"/>
    <property type="molecule type" value="Genomic_DNA"/>
</dbReference>
<dbReference type="Proteomes" id="UP001489004">
    <property type="component" value="Unassembled WGS sequence"/>
</dbReference>
<organism evidence="2 3">
    <name type="scientific">[Myrmecia] bisecta</name>
    <dbReference type="NCBI Taxonomy" id="41462"/>
    <lineage>
        <taxon>Eukaryota</taxon>
        <taxon>Viridiplantae</taxon>
        <taxon>Chlorophyta</taxon>
        <taxon>core chlorophytes</taxon>
        <taxon>Trebouxiophyceae</taxon>
        <taxon>Trebouxiales</taxon>
        <taxon>Trebouxiaceae</taxon>
        <taxon>Myrmecia</taxon>
    </lineage>
</organism>
<dbReference type="PANTHER" id="PTHR36319:SF1">
    <property type="entry name" value="PROTEIN GIGANTEA"/>
    <property type="match status" value="1"/>
</dbReference>
<accession>A0AAW1PQR9</accession>
<dbReference type="AlphaFoldDB" id="A0AAW1PQR9"/>
<evidence type="ECO:0000256" key="1">
    <source>
        <dbReference type="SAM" id="MobiDB-lite"/>
    </source>
</evidence>